<evidence type="ECO:0000313" key="9">
    <source>
        <dbReference type="EMBL" id="MFC4819725.1"/>
    </source>
</evidence>
<name>A0ABV9QSW1_9GAMM</name>
<reference evidence="10" key="1">
    <citation type="journal article" date="2019" name="Int. J. Syst. Evol. Microbiol.">
        <title>The Global Catalogue of Microorganisms (GCM) 10K type strain sequencing project: providing services to taxonomists for standard genome sequencing and annotation.</title>
        <authorList>
            <consortium name="The Broad Institute Genomics Platform"/>
            <consortium name="The Broad Institute Genome Sequencing Center for Infectious Disease"/>
            <person name="Wu L."/>
            <person name="Ma J."/>
        </authorList>
    </citation>
    <scope>NUCLEOTIDE SEQUENCE [LARGE SCALE GENOMIC DNA]</scope>
    <source>
        <strain evidence="10">CCUG 30340</strain>
    </source>
</reference>
<keyword evidence="5" id="KW-0067">ATP-binding</keyword>
<dbReference type="PANTHER" id="PTHR43284:SF1">
    <property type="entry name" value="ASPARAGINE SYNTHETASE"/>
    <property type="match status" value="1"/>
</dbReference>
<comment type="pathway">
    <text evidence="1">Amino-acid biosynthesis; L-asparagine biosynthesis; L-asparagine from L-aspartate (L-Gln route): step 1/1.</text>
</comment>
<comment type="similarity">
    <text evidence="2">Belongs to the asparagine synthetase family.</text>
</comment>
<dbReference type="InterPro" id="IPR001962">
    <property type="entry name" value="Asn_synthase"/>
</dbReference>
<evidence type="ECO:0000256" key="2">
    <source>
        <dbReference type="ARBA" id="ARBA00005752"/>
    </source>
</evidence>
<evidence type="ECO:0000256" key="5">
    <source>
        <dbReference type="ARBA" id="ARBA00022840"/>
    </source>
</evidence>
<dbReference type="Pfam" id="PF13537">
    <property type="entry name" value="GATase_7"/>
    <property type="match status" value="1"/>
</dbReference>
<dbReference type="Gene3D" id="3.40.50.620">
    <property type="entry name" value="HUPs"/>
    <property type="match status" value="1"/>
</dbReference>
<dbReference type="InterPro" id="IPR051786">
    <property type="entry name" value="ASN_synthetase/amidase"/>
</dbReference>
<evidence type="ECO:0000256" key="3">
    <source>
        <dbReference type="ARBA" id="ARBA00012737"/>
    </source>
</evidence>
<dbReference type="EMBL" id="JBHSHD010000005">
    <property type="protein sequence ID" value="MFC4819725.1"/>
    <property type="molecule type" value="Genomic_DNA"/>
</dbReference>
<feature type="domain" description="Asparagine synthetase" evidence="7">
    <location>
        <begin position="230"/>
        <end position="596"/>
    </location>
</feature>
<dbReference type="Pfam" id="PF00733">
    <property type="entry name" value="Asn_synthase"/>
    <property type="match status" value="1"/>
</dbReference>
<dbReference type="InterPro" id="IPR029055">
    <property type="entry name" value="Ntn_hydrolases_N"/>
</dbReference>
<keyword evidence="10" id="KW-1185">Reference proteome</keyword>
<evidence type="ECO:0000259" key="8">
    <source>
        <dbReference type="Pfam" id="PF13537"/>
    </source>
</evidence>
<evidence type="ECO:0000259" key="7">
    <source>
        <dbReference type="Pfam" id="PF00733"/>
    </source>
</evidence>
<dbReference type="InterPro" id="IPR006426">
    <property type="entry name" value="Asn_synth_AEB"/>
</dbReference>
<dbReference type="SUPFAM" id="SSF56235">
    <property type="entry name" value="N-terminal nucleophile aminohydrolases (Ntn hydrolases)"/>
    <property type="match status" value="1"/>
</dbReference>
<evidence type="ECO:0000256" key="1">
    <source>
        <dbReference type="ARBA" id="ARBA00005187"/>
    </source>
</evidence>
<dbReference type="PANTHER" id="PTHR43284">
    <property type="entry name" value="ASPARAGINE SYNTHETASE (GLUTAMINE-HYDROLYZING)"/>
    <property type="match status" value="1"/>
</dbReference>
<dbReference type="PIRSF" id="PIRSF001589">
    <property type="entry name" value="Asn_synthetase_glu-h"/>
    <property type="match status" value="1"/>
</dbReference>
<dbReference type="RefSeq" id="WP_380019520.1">
    <property type="nucleotide sequence ID" value="NZ_JBHSHD010000005.1"/>
</dbReference>
<dbReference type="CDD" id="cd01991">
    <property type="entry name" value="Asn_synthase_B_C"/>
    <property type="match status" value="1"/>
</dbReference>
<dbReference type="InterPro" id="IPR017932">
    <property type="entry name" value="GATase_2_dom"/>
</dbReference>
<evidence type="ECO:0000313" key="10">
    <source>
        <dbReference type="Proteomes" id="UP001595886"/>
    </source>
</evidence>
<dbReference type="SUPFAM" id="SSF52402">
    <property type="entry name" value="Adenine nucleotide alpha hydrolases-like"/>
    <property type="match status" value="1"/>
</dbReference>
<accession>A0ABV9QSW1</accession>
<evidence type="ECO:0000256" key="6">
    <source>
        <dbReference type="ARBA" id="ARBA00048741"/>
    </source>
</evidence>
<dbReference type="Gene3D" id="3.60.20.10">
    <property type="entry name" value="Glutamine Phosphoribosylpyrophosphate, subunit 1, domain 1"/>
    <property type="match status" value="1"/>
</dbReference>
<proteinExistence type="inferred from homology"/>
<comment type="caution">
    <text evidence="9">The sequence shown here is derived from an EMBL/GenBank/DDBJ whole genome shotgun (WGS) entry which is preliminary data.</text>
</comment>
<feature type="domain" description="Glutamine amidotransferase type-2" evidence="8">
    <location>
        <begin position="81"/>
        <end position="136"/>
    </location>
</feature>
<keyword evidence="4" id="KW-0547">Nucleotide-binding</keyword>
<dbReference type="Proteomes" id="UP001595886">
    <property type="component" value="Unassembled WGS sequence"/>
</dbReference>
<protein>
    <recommendedName>
        <fullName evidence="3">asparagine synthase (glutamine-hydrolyzing)</fullName>
        <ecNumber evidence="3">6.3.5.4</ecNumber>
    </recommendedName>
</protein>
<organism evidence="9 10">
    <name type="scientific">Dokdonella ginsengisoli</name>
    <dbReference type="NCBI Taxonomy" id="363846"/>
    <lineage>
        <taxon>Bacteria</taxon>
        <taxon>Pseudomonadati</taxon>
        <taxon>Pseudomonadota</taxon>
        <taxon>Gammaproteobacteria</taxon>
        <taxon>Lysobacterales</taxon>
        <taxon>Rhodanobacteraceae</taxon>
        <taxon>Dokdonella</taxon>
    </lineage>
</organism>
<comment type="catalytic activity">
    <reaction evidence="6">
        <text>L-aspartate + L-glutamine + ATP + H2O = L-asparagine + L-glutamate + AMP + diphosphate + H(+)</text>
        <dbReference type="Rhea" id="RHEA:12228"/>
        <dbReference type="ChEBI" id="CHEBI:15377"/>
        <dbReference type="ChEBI" id="CHEBI:15378"/>
        <dbReference type="ChEBI" id="CHEBI:29985"/>
        <dbReference type="ChEBI" id="CHEBI:29991"/>
        <dbReference type="ChEBI" id="CHEBI:30616"/>
        <dbReference type="ChEBI" id="CHEBI:33019"/>
        <dbReference type="ChEBI" id="CHEBI:58048"/>
        <dbReference type="ChEBI" id="CHEBI:58359"/>
        <dbReference type="ChEBI" id="CHEBI:456215"/>
        <dbReference type="EC" id="6.3.5.4"/>
    </reaction>
</comment>
<dbReference type="InterPro" id="IPR014729">
    <property type="entry name" value="Rossmann-like_a/b/a_fold"/>
</dbReference>
<sequence length="602" mass="66582">MSNPTPPPISVIGDLLLAIGTAAAPALAVPDGYTRLPSGDERIAIAVRGAVRHGVTADGTHWLAVADLVDGDLAEGAAAYAGPVVQNGWRGRFAQLLWQPGRERLVAVTDHFSTLPLYVFRHADGLYVASDLRLLAALPQCARTIDKVAVYHYLNFGCIPAPHTICREIAHVEPGTRASWEAGTLHLERYFLPEYPQDLHGDEDRLAADLRERIVETVHDYRPGGEADSWGCFLSGGTDSSSIVSILAHQQPPRRVRSFSIGFAEAGYDELDFARLAAEACGAEPSFATVGREQTTSLVDSIVRHYDQPFGNASAVPTLACADLARRHGVDVLLAGDGGDEIFGGNQRYAKDWVMESFYRLPPPLKALGRAVGRGAGRSANHFLQRVDNFFRRSSLPNPDRFYTDDSFASDYYEKLLTPAFRAEVGRDASLEFMRELYARGGEASPLHRIMRLDLSMAIAQNDLVKVHGACKASGVSVRYPYVDPALVAYTGRLPAQYKVRRTHKRYLFKRAMAQVLPEAILRKKKQGFGLPIAVWLRSDPAFIETVKGVLFDARTRQRGWFEPGCVEALIDEHMRGSWDHSGAIWQMLVLELWLRRHLDGR</sequence>
<evidence type="ECO:0000256" key="4">
    <source>
        <dbReference type="ARBA" id="ARBA00022741"/>
    </source>
</evidence>
<dbReference type="EC" id="6.3.5.4" evidence="3"/>
<gene>
    <name evidence="9" type="ORF">ACFO6Q_05295</name>
</gene>